<keyword evidence="5 10" id="KW-0812">Transmembrane</keyword>
<evidence type="ECO:0000256" key="4">
    <source>
        <dbReference type="ARBA" id="ARBA00022448"/>
    </source>
</evidence>
<keyword evidence="7 10" id="KW-1133">Transmembrane helix</keyword>
<dbReference type="AlphaFoldDB" id="A0A131XSI2"/>
<dbReference type="PANTHER" id="PTHR31525">
    <property type="entry name" value="HEME TRANSPORTER HRG1"/>
    <property type="match status" value="1"/>
</dbReference>
<comment type="subcellular location">
    <subcellularLocation>
        <location evidence="2">Endosome membrane</location>
        <topology evidence="2">Multi-pass membrane protein</topology>
    </subcellularLocation>
    <subcellularLocation>
        <location evidence="1">Lysosome membrane</location>
        <topology evidence="1">Multi-pass membrane protein</topology>
    </subcellularLocation>
</comment>
<dbReference type="PANTHER" id="PTHR31525:SF1">
    <property type="entry name" value="HEME TRANSPORTER HRG1"/>
    <property type="match status" value="1"/>
</dbReference>
<feature type="transmembrane region" description="Helical" evidence="10">
    <location>
        <begin position="158"/>
        <end position="177"/>
    </location>
</feature>
<organism evidence="11">
    <name type="scientific">Ixodes ricinus</name>
    <name type="common">Common tick</name>
    <name type="synonym">Acarus ricinus</name>
    <dbReference type="NCBI Taxonomy" id="34613"/>
    <lineage>
        <taxon>Eukaryota</taxon>
        <taxon>Metazoa</taxon>
        <taxon>Ecdysozoa</taxon>
        <taxon>Arthropoda</taxon>
        <taxon>Chelicerata</taxon>
        <taxon>Arachnida</taxon>
        <taxon>Acari</taxon>
        <taxon>Parasitiformes</taxon>
        <taxon>Ixodida</taxon>
        <taxon>Ixodoidea</taxon>
        <taxon>Ixodidae</taxon>
        <taxon>Ixodinae</taxon>
        <taxon>Ixodes</taxon>
    </lineage>
</organism>
<evidence type="ECO:0000256" key="2">
    <source>
        <dbReference type="ARBA" id="ARBA00004337"/>
    </source>
</evidence>
<accession>A0A131XSI2</accession>
<evidence type="ECO:0000256" key="9">
    <source>
        <dbReference type="ARBA" id="ARBA00023228"/>
    </source>
</evidence>
<reference evidence="11" key="1">
    <citation type="submission" date="2016-02" db="EMBL/GenBank/DDBJ databases">
        <title>RNAseq analyses of the midgut from blood- or serum-fed Ixodes ricinus ticks.</title>
        <authorList>
            <person name="Perner J."/>
            <person name="Provaznik J."/>
            <person name="Schrenkova J."/>
            <person name="Urbanova V."/>
            <person name="Ribeiro J.M."/>
            <person name="Kopacek P."/>
        </authorList>
    </citation>
    <scope>NUCLEOTIDE SEQUENCE</scope>
    <source>
        <tissue evidence="11">Gut</tissue>
    </source>
</reference>
<proteinExistence type="evidence at transcript level"/>
<evidence type="ECO:0000256" key="5">
    <source>
        <dbReference type="ARBA" id="ARBA00022692"/>
    </source>
</evidence>
<dbReference type="GO" id="GO:0020037">
    <property type="term" value="F:heme binding"/>
    <property type="evidence" value="ECO:0007669"/>
    <property type="project" value="TreeGrafter"/>
</dbReference>
<keyword evidence="4" id="KW-0813">Transport</keyword>
<dbReference type="EMBL" id="GEFM01005533">
    <property type="protein sequence ID" value="JAP70263.1"/>
    <property type="molecule type" value="mRNA"/>
</dbReference>
<dbReference type="GO" id="GO:0010008">
    <property type="term" value="C:endosome membrane"/>
    <property type="evidence" value="ECO:0007669"/>
    <property type="project" value="UniProtKB-SubCell"/>
</dbReference>
<feature type="transmembrane region" description="Helical" evidence="10">
    <location>
        <begin position="124"/>
        <end position="146"/>
    </location>
</feature>
<evidence type="ECO:0000256" key="3">
    <source>
        <dbReference type="ARBA" id="ARBA00006203"/>
    </source>
</evidence>
<feature type="transmembrane region" description="Helical" evidence="10">
    <location>
        <begin position="54"/>
        <end position="79"/>
    </location>
</feature>
<evidence type="ECO:0000256" key="8">
    <source>
        <dbReference type="ARBA" id="ARBA00023136"/>
    </source>
</evidence>
<keyword evidence="6" id="KW-0967">Endosome</keyword>
<dbReference type="GO" id="GO:0005765">
    <property type="term" value="C:lysosomal membrane"/>
    <property type="evidence" value="ECO:0007669"/>
    <property type="project" value="UniProtKB-SubCell"/>
</dbReference>
<dbReference type="Pfam" id="PF16954">
    <property type="entry name" value="HRG"/>
    <property type="match status" value="1"/>
</dbReference>
<feature type="transmembrane region" description="Helical" evidence="10">
    <location>
        <begin position="85"/>
        <end position="104"/>
    </location>
</feature>
<dbReference type="GO" id="GO:0015232">
    <property type="term" value="F:heme transmembrane transporter activity"/>
    <property type="evidence" value="ECO:0007669"/>
    <property type="project" value="InterPro"/>
</dbReference>
<dbReference type="GO" id="GO:0005886">
    <property type="term" value="C:plasma membrane"/>
    <property type="evidence" value="ECO:0007669"/>
    <property type="project" value="TreeGrafter"/>
</dbReference>
<evidence type="ECO:0000256" key="7">
    <source>
        <dbReference type="ARBA" id="ARBA00022989"/>
    </source>
</evidence>
<dbReference type="InterPro" id="IPR026218">
    <property type="entry name" value="HRG"/>
</dbReference>
<evidence type="ECO:0000256" key="6">
    <source>
        <dbReference type="ARBA" id="ARBA00022753"/>
    </source>
</evidence>
<evidence type="ECO:0000313" key="11">
    <source>
        <dbReference type="EMBL" id="JAP70263.1"/>
    </source>
</evidence>
<keyword evidence="9" id="KW-0458">Lysosome</keyword>
<comment type="similarity">
    <text evidence="3">Belongs to the HRG family.</text>
</comment>
<sequence length="204" mass="22141">MQTPDEASLSVIHVGDRDFMPLRPLTGEPKTSTSNGPEQHVTLAMPPPKPGVPFFILLLLAVVGTLSGVVVFGLCFFSYRNYQAALWSLASGIFAAAVLHLQILHLCKRLDVWHDKSTLGGLRVLGIIVSSISVVASGTYFALVVTRGQEFSLESGNLYPSAVFSLLTLVWGILLLVSAHHCQRRVQEEHPGLLAYSAFNFPNA</sequence>
<name>A0A131XSI2_IXORI</name>
<keyword evidence="8 10" id="KW-0472">Membrane</keyword>
<evidence type="ECO:0000256" key="1">
    <source>
        <dbReference type="ARBA" id="ARBA00004155"/>
    </source>
</evidence>
<protein>
    <submittedName>
        <fullName evidence="11">Putative heme transporter hrg1-like isoform x3</fullName>
    </submittedName>
</protein>
<evidence type="ECO:0000256" key="10">
    <source>
        <dbReference type="SAM" id="Phobius"/>
    </source>
</evidence>